<dbReference type="InterPro" id="IPR032781">
    <property type="entry name" value="ABC_tran_Xtn"/>
</dbReference>
<comment type="caution">
    <text evidence="4">The sequence shown here is derived from an EMBL/GenBank/DDBJ whole genome shotgun (WGS) entry which is preliminary data.</text>
</comment>
<dbReference type="CDD" id="cd03221">
    <property type="entry name" value="ABCF_EF-3"/>
    <property type="match status" value="2"/>
</dbReference>
<sequence>MSILTIENMNHSFGDRILFSNVSFNLYKEEHVGLIGANGEGKSTFMKIITNQLLPDGGTIQWNKKYTIGYMDQLVDLKEGVSTIDFLREAFIHLYNMEDKINDLYNSLGNMNTEEMDKALNKIAKIQEMLDKSDFYSIDSKIHATANGLGFKELLEKEVSTLSCGQRIKILLAKLLLEKPDILLLDEPTNHLDEEHIEWLKGYLINYENAFILISHDNSFINSVVNVIYHLEHKELTRYEGNYDYFVKLYEIRKQQRLIEYKEQQTEIKKLEDYIRKNKVRASTAKQAKAREKKLNKIERIEIKKDIIKPYFNFISVTMPENIIFETQNLIIGYDKPLSKPLNLKMKRGQKIAITGANGLGKTTLLKSLLGLLEPISGDITLSEYTKIGYFQQEMAEDNTAQVLYDMWDGFPQMTVTEVRKSLAQCGLTRQHIDSTVDILSGGEQAKLRLCKLINKPSNILVLDEPINHLDIHAKDELRRALKEYEGSIILVCHEPEFYNDIVTEVWNCEEWVV</sequence>
<reference evidence="4 5" key="1">
    <citation type="submission" date="2021-03" db="EMBL/GenBank/DDBJ databases">
        <title>Genomic Encyclopedia of Type Strains, Phase IV (KMG-IV): sequencing the most valuable type-strain genomes for metagenomic binning, comparative biology and taxonomic classification.</title>
        <authorList>
            <person name="Goeker M."/>
        </authorList>
    </citation>
    <scope>NUCLEOTIDE SEQUENCE [LARGE SCALE GENOMIC DNA]</scope>
    <source>
        <strain evidence="4 5">DSM 28650</strain>
    </source>
</reference>
<dbReference type="Gene3D" id="3.40.50.300">
    <property type="entry name" value="P-loop containing nucleotide triphosphate hydrolases"/>
    <property type="match status" value="2"/>
</dbReference>
<organism evidence="4 5">
    <name type="scientific">Clostridium punense</name>
    <dbReference type="NCBI Taxonomy" id="1054297"/>
    <lineage>
        <taxon>Bacteria</taxon>
        <taxon>Bacillati</taxon>
        <taxon>Bacillota</taxon>
        <taxon>Clostridia</taxon>
        <taxon>Eubacteriales</taxon>
        <taxon>Clostridiaceae</taxon>
        <taxon>Clostridium</taxon>
    </lineage>
</organism>
<evidence type="ECO:0000313" key="4">
    <source>
        <dbReference type="EMBL" id="MBP2024160.1"/>
    </source>
</evidence>
<accession>A0ABS4K8R0</accession>
<feature type="domain" description="ABC transporter" evidence="3">
    <location>
        <begin position="318"/>
        <end position="511"/>
    </location>
</feature>
<dbReference type="SUPFAM" id="SSF52540">
    <property type="entry name" value="P-loop containing nucleoside triphosphate hydrolases"/>
    <property type="match status" value="2"/>
</dbReference>
<dbReference type="InterPro" id="IPR003593">
    <property type="entry name" value="AAA+_ATPase"/>
</dbReference>
<keyword evidence="1" id="KW-0547">Nucleotide-binding</keyword>
<evidence type="ECO:0000256" key="1">
    <source>
        <dbReference type="ARBA" id="ARBA00022741"/>
    </source>
</evidence>
<dbReference type="SMART" id="SM00382">
    <property type="entry name" value="AAA"/>
    <property type="match status" value="2"/>
</dbReference>
<protein>
    <submittedName>
        <fullName evidence="4">ATPase subunit of ABC transporter with duplicated ATPase domains</fullName>
    </submittedName>
</protein>
<dbReference type="RefSeq" id="WP_209649984.1">
    <property type="nucleotide sequence ID" value="NZ_JAGGLL010000052.1"/>
</dbReference>
<evidence type="ECO:0000259" key="3">
    <source>
        <dbReference type="PROSITE" id="PS50893"/>
    </source>
</evidence>
<keyword evidence="5" id="KW-1185">Reference proteome</keyword>
<gene>
    <name evidence="4" type="ORF">J2Z44_004015</name>
</gene>
<keyword evidence="2" id="KW-0067">ATP-binding</keyword>
<evidence type="ECO:0000313" key="5">
    <source>
        <dbReference type="Proteomes" id="UP001519308"/>
    </source>
</evidence>
<dbReference type="InterPro" id="IPR017871">
    <property type="entry name" value="ABC_transporter-like_CS"/>
</dbReference>
<proteinExistence type="predicted"/>
<dbReference type="Pfam" id="PF00005">
    <property type="entry name" value="ABC_tran"/>
    <property type="match status" value="2"/>
</dbReference>
<dbReference type="PROSITE" id="PS50893">
    <property type="entry name" value="ABC_TRANSPORTER_2"/>
    <property type="match status" value="2"/>
</dbReference>
<dbReference type="PANTHER" id="PTHR42855:SF2">
    <property type="entry name" value="DRUG RESISTANCE ABC TRANSPORTER,ATP-BINDING PROTEIN"/>
    <property type="match status" value="1"/>
</dbReference>
<dbReference type="Proteomes" id="UP001519308">
    <property type="component" value="Unassembled WGS sequence"/>
</dbReference>
<dbReference type="PROSITE" id="PS00211">
    <property type="entry name" value="ABC_TRANSPORTER_1"/>
    <property type="match status" value="1"/>
</dbReference>
<name>A0ABS4K8R0_9CLOT</name>
<dbReference type="InterPro" id="IPR051309">
    <property type="entry name" value="ABCF_ATPase"/>
</dbReference>
<dbReference type="Pfam" id="PF12848">
    <property type="entry name" value="ABC_tran_Xtn"/>
    <property type="match status" value="1"/>
</dbReference>
<dbReference type="InterPro" id="IPR003439">
    <property type="entry name" value="ABC_transporter-like_ATP-bd"/>
</dbReference>
<dbReference type="EMBL" id="JAGGLL010000052">
    <property type="protein sequence ID" value="MBP2024160.1"/>
    <property type="molecule type" value="Genomic_DNA"/>
</dbReference>
<dbReference type="InterPro" id="IPR027417">
    <property type="entry name" value="P-loop_NTPase"/>
</dbReference>
<evidence type="ECO:0000256" key="2">
    <source>
        <dbReference type="ARBA" id="ARBA00022840"/>
    </source>
</evidence>
<feature type="domain" description="ABC transporter" evidence="3">
    <location>
        <begin position="4"/>
        <end position="258"/>
    </location>
</feature>
<dbReference type="PANTHER" id="PTHR42855">
    <property type="entry name" value="ABC TRANSPORTER ATP-BINDING SUBUNIT"/>
    <property type="match status" value="1"/>
</dbReference>